<dbReference type="EMBL" id="HACG01032658">
    <property type="protein sequence ID" value="CEK79523.1"/>
    <property type="molecule type" value="Transcribed_RNA"/>
</dbReference>
<organism evidence="2">
    <name type="scientific">Arion vulgaris</name>
    <dbReference type="NCBI Taxonomy" id="1028688"/>
    <lineage>
        <taxon>Eukaryota</taxon>
        <taxon>Metazoa</taxon>
        <taxon>Spiralia</taxon>
        <taxon>Lophotrochozoa</taxon>
        <taxon>Mollusca</taxon>
        <taxon>Gastropoda</taxon>
        <taxon>Heterobranchia</taxon>
        <taxon>Euthyneura</taxon>
        <taxon>Panpulmonata</taxon>
        <taxon>Eupulmonata</taxon>
        <taxon>Stylommatophora</taxon>
        <taxon>Helicina</taxon>
        <taxon>Arionoidea</taxon>
        <taxon>Arionidae</taxon>
        <taxon>Arion</taxon>
    </lineage>
</organism>
<sequence length="50" mass="5503">EILETAIEGKLQRTCSNRPNIDTGTYNQPTPLVPGHAGSESYMPSMQLQK</sequence>
<protein>
    <submittedName>
        <fullName evidence="2">Uncharacterized protein</fullName>
    </submittedName>
</protein>
<name>A0A0B7AFJ0_9EUPU</name>
<dbReference type="AlphaFoldDB" id="A0A0B7AFJ0"/>
<accession>A0A0B7AFJ0</accession>
<feature type="compositionally biased region" description="Polar residues" evidence="1">
    <location>
        <begin position="15"/>
        <end position="30"/>
    </location>
</feature>
<proteinExistence type="predicted"/>
<gene>
    <name evidence="2" type="primary">ORF115911</name>
</gene>
<evidence type="ECO:0000256" key="1">
    <source>
        <dbReference type="SAM" id="MobiDB-lite"/>
    </source>
</evidence>
<evidence type="ECO:0000313" key="2">
    <source>
        <dbReference type="EMBL" id="CEK79523.1"/>
    </source>
</evidence>
<feature type="non-terminal residue" evidence="2">
    <location>
        <position position="1"/>
    </location>
</feature>
<reference evidence="2" key="1">
    <citation type="submission" date="2014-12" db="EMBL/GenBank/DDBJ databases">
        <title>Insight into the proteome of Arion vulgaris.</title>
        <authorList>
            <person name="Aradska J."/>
            <person name="Bulat T."/>
            <person name="Smidak R."/>
            <person name="Sarate P."/>
            <person name="Gangsoo J."/>
            <person name="Sialana F."/>
            <person name="Bilban M."/>
            <person name="Lubec G."/>
        </authorList>
    </citation>
    <scope>NUCLEOTIDE SEQUENCE</scope>
    <source>
        <tissue evidence="2">Skin</tissue>
    </source>
</reference>
<feature type="region of interest" description="Disordered" evidence="1">
    <location>
        <begin position="15"/>
        <end position="50"/>
    </location>
</feature>